<organism evidence="2 3">
    <name type="scientific">Hordeum vulgare subsp. vulgare</name>
    <name type="common">Domesticated barley</name>
    <dbReference type="NCBI Taxonomy" id="112509"/>
    <lineage>
        <taxon>Eukaryota</taxon>
        <taxon>Viridiplantae</taxon>
        <taxon>Streptophyta</taxon>
        <taxon>Embryophyta</taxon>
        <taxon>Tracheophyta</taxon>
        <taxon>Spermatophyta</taxon>
        <taxon>Magnoliopsida</taxon>
        <taxon>Liliopsida</taxon>
        <taxon>Poales</taxon>
        <taxon>Poaceae</taxon>
        <taxon>BOP clade</taxon>
        <taxon>Pooideae</taxon>
        <taxon>Triticodae</taxon>
        <taxon>Triticeae</taxon>
        <taxon>Hordeinae</taxon>
        <taxon>Hordeum</taxon>
    </lineage>
</organism>
<reference evidence="2" key="2">
    <citation type="submission" date="2020-10" db="EMBL/GenBank/DDBJ databases">
        <authorList>
            <person name="Scholz U."/>
            <person name="Mascher M."/>
            <person name="Fiebig A."/>
        </authorList>
    </citation>
    <scope>NUCLEOTIDE SEQUENCE [LARGE SCALE GENOMIC DNA]</scope>
    <source>
        <strain evidence="2">cv. Morex</strain>
    </source>
</reference>
<sequence length="137" mass="16117">MVDLVFNHELRISIFGGEVEPMVEESGVRLVLKAEILQQREQHANTSNSKVTWKNWAPPRVRFFHWLAHLDRCWTADRLERRGLQHPSRCPICDQAPETMHHLIFACPFARQIWYEVLHWLRLPCAPPDDEPSLNDS</sequence>
<reference evidence="3" key="1">
    <citation type="journal article" date="2012" name="Nature">
        <title>A physical, genetic and functional sequence assembly of the barley genome.</title>
        <authorList>
            <consortium name="The International Barley Genome Sequencing Consortium"/>
            <person name="Mayer K.F."/>
            <person name="Waugh R."/>
            <person name="Brown J.W."/>
            <person name="Schulman A."/>
            <person name="Langridge P."/>
            <person name="Platzer M."/>
            <person name="Fincher G.B."/>
            <person name="Muehlbauer G.J."/>
            <person name="Sato K."/>
            <person name="Close T.J."/>
            <person name="Wise R.P."/>
            <person name="Stein N."/>
        </authorList>
    </citation>
    <scope>NUCLEOTIDE SEQUENCE [LARGE SCALE GENOMIC DNA]</scope>
    <source>
        <strain evidence="3">cv. Morex</strain>
    </source>
</reference>
<evidence type="ECO:0000313" key="2">
    <source>
        <dbReference type="EnsemblPlants" id="HORVU.MOREX.r3.1HG0064370.1.CDS1"/>
    </source>
</evidence>
<evidence type="ECO:0000259" key="1">
    <source>
        <dbReference type="Pfam" id="PF13966"/>
    </source>
</evidence>
<proteinExistence type="predicted"/>
<dbReference type="InterPro" id="IPR026960">
    <property type="entry name" value="RVT-Znf"/>
</dbReference>
<protein>
    <recommendedName>
        <fullName evidence="1">Reverse transcriptase zinc-binding domain-containing protein</fullName>
    </recommendedName>
</protein>
<dbReference type="EnsemblPlants" id="HORVU.MOREX.r3.1HG0064370.1">
    <property type="protein sequence ID" value="HORVU.MOREX.r3.1HG0064370.1.CDS1"/>
    <property type="gene ID" value="HORVU.MOREX.r3.1HG0064370"/>
</dbReference>
<reference evidence="2" key="3">
    <citation type="submission" date="2022-01" db="UniProtKB">
        <authorList>
            <consortium name="EnsemblPlants"/>
        </authorList>
    </citation>
    <scope>IDENTIFICATION</scope>
    <source>
        <strain evidence="2">subsp. vulgare</strain>
    </source>
</reference>
<feature type="domain" description="Reverse transcriptase zinc-binding" evidence="1">
    <location>
        <begin position="39"/>
        <end position="114"/>
    </location>
</feature>
<accession>A0A8I6X722</accession>
<dbReference type="Pfam" id="PF13966">
    <property type="entry name" value="zf-RVT"/>
    <property type="match status" value="1"/>
</dbReference>
<evidence type="ECO:0000313" key="3">
    <source>
        <dbReference type="Proteomes" id="UP000011116"/>
    </source>
</evidence>
<dbReference type="AlphaFoldDB" id="A0A8I6X722"/>
<keyword evidence="3" id="KW-1185">Reference proteome</keyword>
<dbReference type="Proteomes" id="UP000011116">
    <property type="component" value="Chromosome 1H"/>
</dbReference>
<name>A0A8I6X722_HORVV</name>
<dbReference type="Gramene" id="HORVU.MOREX.r3.1HG0064370.1">
    <property type="protein sequence ID" value="HORVU.MOREX.r3.1HG0064370.1.CDS1"/>
    <property type="gene ID" value="HORVU.MOREX.r3.1HG0064370"/>
</dbReference>